<accession>A0A0S1SRN2</accession>
<dbReference type="STRING" id="1735162.PeribacterB2_0268"/>
<evidence type="ECO:0000313" key="2">
    <source>
        <dbReference type="Proteomes" id="UP000069135"/>
    </source>
</evidence>
<dbReference type="Proteomes" id="UP000069135">
    <property type="component" value="Chromosome"/>
</dbReference>
<organism evidence="1 2">
    <name type="scientific">Candidatus Peribacter riflensis</name>
    <dbReference type="NCBI Taxonomy" id="1735162"/>
    <lineage>
        <taxon>Bacteria</taxon>
        <taxon>Candidatus Peregrinibacteriota</taxon>
        <taxon>Candidatus Peribacteria</taxon>
        <taxon>Candidatus Peribacterales</taxon>
        <taxon>Candidatus Peribacteraceae</taxon>
        <taxon>Candidatus Peribacter</taxon>
    </lineage>
</organism>
<proteinExistence type="predicted"/>
<reference evidence="2" key="1">
    <citation type="submission" date="2015-10" db="EMBL/GenBank/DDBJ databases">
        <title>Analysis of five complete genome sequences for members of the class Peribacteria in the recently recognized Peregrinibacteria bacterial phylum.</title>
        <authorList>
            <person name="Anantharaman K."/>
            <person name="Brown C.T."/>
            <person name="Burstein D."/>
            <person name="Castelle C.J."/>
            <person name="Probst A.J."/>
            <person name="Thomas B.C."/>
            <person name="Williams K.H."/>
            <person name="Banfield J.F."/>
        </authorList>
    </citation>
    <scope>NUCLEOTIDE SEQUENCE [LARGE SCALE GENOMIC DNA]</scope>
</reference>
<reference evidence="1 2" key="2">
    <citation type="journal article" date="2016" name="PeerJ">
        <title>Analysis of five complete genome sequences for members of the class Peribacteria in the recently recognized Peregrinibacteria bacterial phylum.</title>
        <authorList>
            <person name="Anantharaman K."/>
            <person name="Brown C.T."/>
            <person name="Burstein D."/>
            <person name="Castelle C.J."/>
            <person name="Probst A.J."/>
            <person name="Thomas B.C."/>
            <person name="Williams K.H."/>
            <person name="Banfield J.F."/>
        </authorList>
    </citation>
    <scope>NUCLEOTIDE SEQUENCE [LARGE SCALE GENOMIC DNA]</scope>
    <source>
        <strain evidence="1">RIFOXYD1_FULL_PER-ii_59_16</strain>
    </source>
</reference>
<sequence>MPDSWLDRLPSQERQRIRERLRSPAEYEKLREKVKGPEDLEREMERSALLAELRFAMESEPKLAEALRAQVQEDVQQHGLDSVLQTLRLSEDLKGALEKGDFTLSVQPDALTHVDQLVLVPEGKIAEALPVSQKFSEQYLGQFKKAA</sequence>
<evidence type="ECO:0000313" key="1">
    <source>
        <dbReference type="EMBL" id="ALM12967.1"/>
    </source>
</evidence>
<accession>A0A0S1SVY3</accession>
<accession>A0A0S1SG40</accession>
<dbReference type="KEGG" id="prf:PeribacterA2_0268"/>
<protein>
    <submittedName>
        <fullName evidence="1">Uncharacterized protein</fullName>
    </submittedName>
</protein>
<accession>A0A0S1SE69</accession>
<name>A0A0S1SRN2_9BACT</name>
<dbReference type="EMBL" id="CP013065">
    <property type="protein sequence ID" value="ALM12967.1"/>
    <property type="molecule type" value="Genomic_DNA"/>
</dbReference>
<accession>A0A0S1SN44</accession>
<dbReference type="AlphaFoldDB" id="A0A0S1SRN2"/>
<gene>
    <name evidence="1" type="ORF">PeribacterD1_0268</name>
</gene>